<gene>
    <name evidence="1" type="ordered locus">Dole_0257</name>
</gene>
<dbReference type="NCBIfam" id="TIGR03655">
    <property type="entry name" value="anti_R_Lar"/>
    <property type="match status" value="2"/>
</dbReference>
<dbReference type="STRING" id="96561.Dole_0257"/>
<evidence type="ECO:0000313" key="2">
    <source>
        <dbReference type="Proteomes" id="UP000008561"/>
    </source>
</evidence>
<keyword evidence="2" id="KW-1185">Reference proteome</keyword>
<dbReference type="AlphaFoldDB" id="A8ZS49"/>
<accession>A8ZS49</accession>
<dbReference type="InterPro" id="IPR019908">
    <property type="entry name" value="Toxin_RalR"/>
</dbReference>
<sequence length="140" mass="15187">MSEKDTITGVKPCPFCGQADISVRSETIPVLGGTGDLQEVTIYQVCCKTCNAEGPSLMVKTTAKHAESEAAVLEQWNQRLGRHKDAPPNLKNCPFCGEQPEVLRDPEPAPILVEIFCSDCGATGPANDKDDLMVLWNKRA</sequence>
<proteinExistence type="predicted"/>
<name>A8ZS49_DESOH</name>
<dbReference type="Proteomes" id="UP000008561">
    <property type="component" value="Chromosome"/>
</dbReference>
<dbReference type="EMBL" id="CP000859">
    <property type="protein sequence ID" value="ABW66067.1"/>
    <property type="molecule type" value="Genomic_DNA"/>
</dbReference>
<dbReference type="eggNOG" id="COG0587">
    <property type="taxonomic scope" value="Bacteria"/>
</dbReference>
<organism evidence="1 2">
    <name type="scientific">Desulfosudis oleivorans (strain DSM 6200 / JCM 39069 / Hxd3)</name>
    <name type="common">Desulfococcus oleovorans</name>
    <dbReference type="NCBI Taxonomy" id="96561"/>
    <lineage>
        <taxon>Bacteria</taxon>
        <taxon>Pseudomonadati</taxon>
        <taxon>Thermodesulfobacteriota</taxon>
        <taxon>Desulfobacteria</taxon>
        <taxon>Desulfobacterales</taxon>
        <taxon>Desulfosudaceae</taxon>
        <taxon>Desulfosudis</taxon>
    </lineage>
</organism>
<dbReference type="KEGG" id="dol:Dole_0257"/>
<reference evidence="1 2" key="1">
    <citation type="submission" date="2007-10" db="EMBL/GenBank/DDBJ databases">
        <title>Complete sequence of Desulfococcus oleovorans Hxd3.</title>
        <authorList>
            <consortium name="US DOE Joint Genome Institute"/>
            <person name="Copeland A."/>
            <person name="Lucas S."/>
            <person name="Lapidus A."/>
            <person name="Barry K."/>
            <person name="Glavina del Rio T."/>
            <person name="Dalin E."/>
            <person name="Tice H."/>
            <person name="Pitluck S."/>
            <person name="Kiss H."/>
            <person name="Brettin T."/>
            <person name="Bruce D."/>
            <person name="Detter J.C."/>
            <person name="Han C."/>
            <person name="Schmutz J."/>
            <person name="Larimer F."/>
            <person name="Land M."/>
            <person name="Hauser L."/>
            <person name="Kyrpides N."/>
            <person name="Kim E."/>
            <person name="Wawrik B."/>
            <person name="Richardson P."/>
        </authorList>
    </citation>
    <scope>NUCLEOTIDE SEQUENCE [LARGE SCALE GENOMIC DNA]</scope>
    <source>
        <strain evidence="2">DSM 6200 / JCM 39069 / Hxd3</strain>
    </source>
</reference>
<dbReference type="RefSeq" id="WP_012173686.1">
    <property type="nucleotide sequence ID" value="NC_009943.1"/>
</dbReference>
<evidence type="ECO:0008006" key="3">
    <source>
        <dbReference type="Google" id="ProtNLM"/>
    </source>
</evidence>
<evidence type="ECO:0000313" key="1">
    <source>
        <dbReference type="EMBL" id="ABW66067.1"/>
    </source>
</evidence>
<dbReference type="HOGENOM" id="CLU_1831940_0_0_7"/>
<dbReference type="OrthoDB" id="5464777at2"/>
<dbReference type="Pfam" id="PF14354">
    <property type="entry name" value="Lar_restr_allev"/>
    <property type="match status" value="2"/>
</dbReference>
<protein>
    <recommendedName>
        <fullName evidence="3">Restriction alleviation protein, Lar family</fullName>
    </recommendedName>
</protein>